<dbReference type="GO" id="GO:0004222">
    <property type="term" value="F:metalloendopeptidase activity"/>
    <property type="evidence" value="ECO:0007669"/>
    <property type="project" value="TreeGrafter"/>
</dbReference>
<sequence length="308" mass="34128">MARLAANNVVMFKNYHIVVFRDQHGVCRKLRLRGWLFAAILLLAALLVAGNVFLVKYFYNYKQMERDVTAKEKQATEQTTQLLALSEKVKTLEADLTRLRGFDAKLRLMVGLDKEPRDVSSDGAGDKDFEKRYLPLYRQEMLTRKLHEFLGRLRQTASLERVRQQELVSALSKKGSLPTSMPMSWPVTGWISSPFGERVSPFTGKKELHKGLDISAPIGTPVVAPADGTVTFAGEADDGGSAVTVDHGGGLTTSYSHLRDTEVTAGQTVKRGQTIGHVGDLGQSTGPHLHYETRLGGMPVDPMRYILE</sequence>
<proteinExistence type="predicted"/>
<evidence type="ECO:0000259" key="3">
    <source>
        <dbReference type="Pfam" id="PF01551"/>
    </source>
</evidence>
<dbReference type="STRING" id="596151.DesfrDRAFT_2739"/>
<dbReference type="EMBL" id="AECZ01000019">
    <property type="protein sequence ID" value="EFL50460.1"/>
    <property type="molecule type" value="Genomic_DNA"/>
</dbReference>
<protein>
    <submittedName>
        <fullName evidence="4">Peptidase M23</fullName>
    </submittedName>
</protein>
<feature type="domain" description="M23ase beta-sheet core" evidence="3">
    <location>
        <begin position="208"/>
        <end position="302"/>
    </location>
</feature>
<accession>E1JYP0</accession>
<gene>
    <name evidence="4" type="ORF">DesfrDRAFT_2739</name>
</gene>
<comment type="caution">
    <text evidence="4">The sequence shown here is derived from an EMBL/GenBank/DDBJ whole genome shotgun (WGS) entry which is preliminary data.</text>
</comment>
<dbReference type="InterPro" id="IPR016047">
    <property type="entry name" value="M23ase_b-sheet_dom"/>
</dbReference>
<dbReference type="RefSeq" id="WP_005994753.1">
    <property type="nucleotide sequence ID" value="NZ_AECZ01000019.1"/>
</dbReference>
<dbReference type="FunFam" id="2.70.70.10:FF:000006">
    <property type="entry name" value="M23 family peptidase"/>
    <property type="match status" value="1"/>
</dbReference>
<name>E1JYP0_SOLFR</name>
<reference evidence="4 5" key="1">
    <citation type="submission" date="2010-08" db="EMBL/GenBank/DDBJ databases">
        <title>The draft genome of Desulfovibrio fructosovorans JJ.</title>
        <authorList>
            <consortium name="US DOE Joint Genome Institute (JGI-PGF)"/>
            <person name="Lucas S."/>
            <person name="Copeland A."/>
            <person name="Lapidus A."/>
            <person name="Cheng J.-F."/>
            <person name="Bruce D."/>
            <person name="Goodwin L."/>
            <person name="Pitluck S."/>
            <person name="Land M.L."/>
            <person name="Hauser L."/>
            <person name="Chang Y.-J."/>
            <person name="Jeffries C."/>
            <person name="Wall J.D."/>
            <person name="Stahl D.A."/>
            <person name="Arkin A.P."/>
            <person name="Dehal P."/>
            <person name="Stolyar S.M."/>
            <person name="Hazen T.C."/>
            <person name="Woyke T.J."/>
        </authorList>
    </citation>
    <scope>NUCLEOTIDE SEQUENCE [LARGE SCALE GENOMIC DNA]</scope>
    <source>
        <strain evidence="4 5">JJ</strain>
    </source>
</reference>
<dbReference type="AlphaFoldDB" id="E1JYP0"/>
<dbReference type="CDD" id="cd12797">
    <property type="entry name" value="M23_peptidase"/>
    <property type="match status" value="1"/>
</dbReference>
<evidence type="ECO:0000313" key="4">
    <source>
        <dbReference type="EMBL" id="EFL50460.1"/>
    </source>
</evidence>
<dbReference type="Pfam" id="PF01551">
    <property type="entry name" value="Peptidase_M23"/>
    <property type="match status" value="1"/>
</dbReference>
<keyword evidence="5" id="KW-1185">Reference proteome</keyword>
<dbReference type="Gene3D" id="2.70.70.10">
    <property type="entry name" value="Glucose Permease (Domain IIA)"/>
    <property type="match status" value="1"/>
</dbReference>
<evidence type="ECO:0000256" key="2">
    <source>
        <dbReference type="SAM" id="Phobius"/>
    </source>
</evidence>
<dbReference type="eggNOG" id="COG0739">
    <property type="taxonomic scope" value="Bacteria"/>
</dbReference>
<dbReference type="PANTHER" id="PTHR21666:SF289">
    <property type="entry name" value="L-ALA--D-GLU ENDOPEPTIDASE"/>
    <property type="match status" value="1"/>
</dbReference>
<evidence type="ECO:0000256" key="1">
    <source>
        <dbReference type="ARBA" id="ARBA00022729"/>
    </source>
</evidence>
<dbReference type="PANTHER" id="PTHR21666">
    <property type="entry name" value="PEPTIDASE-RELATED"/>
    <property type="match status" value="1"/>
</dbReference>
<keyword evidence="1" id="KW-0732">Signal</keyword>
<keyword evidence="2" id="KW-1133">Transmembrane helix</keyword>
<evidence type="ECO:0000313" key="5">
    <source>
        <dbReference type="Proteomes" id="UP000006250"/>
    </source>
</evidence>
<dbReference type="SUPFAM" id="SSF51261">
    <property type="entry name" value="Duplicated hybrid motif"/>
    <property type="match status" value="1"/>
</dbReference>
<dbReference type="Proteomes" id="UP000006250">
    <property type="component" value="Unassembled WGS sequence"/>
</dbReference>
<feature type="transmembrane region" description="Helical" evidence="2">
    <location>
        <begin position="35"/>
        <end position="59"/>
    </location>
</feature>
<dbReference type="MEROPS" id="M23.009"/>
<dbReference type="InterPro" id="IPR050570">
    <property type="entry name" value="Cell_wall_metabolism_enzyme"/>
</dbReference>
<dbReference type="InterPro" id="IPR011055">
    <property type="entry name" value="Dup_hybrid_motif"/>
</dbReference>
<keyword evidence="2" id="KW-0812">Transmembrane</keyword>
<keyword evidence="2" id="KW-0472">Membrane</keyword>
<organism evidence="4 5">
    <name type="scientific">Solidesulfovibrio fructosivorans JJ]</name>
    <dbReference type="NCBI Taxonomy" id="596151"/>
    <lineage>
        <taxon>Bacteria</taxon>
        <taxon>Pseudomonadati</taxon>
        <taxon>Thermodesulfobacteriota</taxon>
        <taxon>Desulfovibrionia</taxon>
        <taxon>Desulfovibrionales</taxon>
        <taxon>Desulfovibrionaceae</taxon>
        <taxon>Solidesulfovibrio</taxon>
    </lineage>
</organism>